<protein>
    <recommendedName>
        <fullName evidence="2">DUF7869 domain-containing protein</fullName>
    </recommendedName>
</protein>
<proteinExistence type="predicted"/>
<comment type="caution">
    <text evidence="3">The sequence shown here is derived from an EMBL/GenBank/DDBJ whole genome shotgun (WGS) entry which is preliminary data.</text>
</comment>
<feature type="domain" description="DUF7869" evidence="2">
    <location>
        <begin position="825"/>
        <end position="952"/>
    </location>
</feature>
<evidence type="ECO:0000256" key="1">
    <source>
        <dbReference type="SAM" id="MobiDB-lite"/>
    </source>
</evidence>
<dbReference type="AlphaFoldDB" id="A0ABD3H882"/>
<dbReference type="InterPro" id="IPR057191">
    <property type="entry name" value="DUF7869"/>
</dbReference>
<name>A0ABD3H882_9MARC</name>
<dbReference type="Pfam" id="PF25273">
    <property type="entry name" value="DUF7869"/>
    <property type="match status" value="1"/>
</dbReference>
<organism evidence="3 4">
    <name type="scientific">Riccia sorocarpa</name>
    <dbReference type="NCBI Taxonomy" id="122646"/>
    <lineage>
        <taxon>Eukaryota</taxon>
        <taxon>Viridiplantae</taxon>
        <taxon>Streptophyta</taxon>
        <taxon>Embryophyta</taxon>
        <taxon>Marchantiophyta</taxon>
        <taxon>Marchantiopsida</taxon>
        <taxon>Marchantiidae</taxon>
        <taxon>Marchantiales</taxon>
        <taxon>Ricciaceae</taxon>
        <taxon>Riccia</taxon>
    </lineage>
</organism>
<gene>
    <name evidence="3" type="ORF">R1sor_008895</name>
</gene>
<evidence type="ECO:0000313" key="3">
    <source>
        <dbReference type="EMBL" id="KAL3686321.1"/>
    </source>
</evidence>
<feature type="compositionally biased region" description="Basic and acidic residues" evidence="1">
    <location>
        <begin position="403"/>
        <end position="422"/>
    </location>
</feature>
<dbReference type="PANTHER" id="PTHR33153">
    <property type="entry name" value="MYND-TYPE DOMAIN-CONTAINING PROTEIN"/>
    <property type="match status" value="1"/>
</dbReference>
<dbReference type="PANTHER" id="PTHR33153:SF3">
    <property type="entry name" value="TRAFFICKING PROTEIN PARTICLE COMPLEX SUBUNIT 11 DOMAIN-CONTAINING PROTEIN"/>
    <property type="match status" value="1"/>
</dbReference>
<reference evidence="3 4" key="1">
    <citation type="submission" date="2024-09" db="EMBL/GenBank/DDBJ databases">
        <title>Chromosome-scale assembly of Riccia sorocarpa.</title>
        <authorList>
            <person name="Paukszto L."/>
        </authorList>
    </citation>
    <scope>NUCLEOTIDE SEQUENCE [LARGE SCALE GENOMIC DNA]</scope>
    <source>
        <strain evidence="3">LP-2024</strain>
        <tissue evidence="3">Aerial parts of the thallus</tissue>
    </source>
</reference>
<dbReference type="EMBL" id="JBJQOH010000005">
    <property type="protein sequence ID" value="KAL3686321.1"/>
    <property type="molecule type" value="Genomic_DNA"/>
</dbReference>
<keyword evidence="4" id="KW-1185">Reference proteome</keyword>
<sequence length="1251" mass="142789">MSWHRPISRVERTDNGWRIRANNLFLEFPWHTWFRFPIDTIVTIPTIFSDLRRGMDKEHSLDWGRFELPAEFEIPPGYDILLPTYVPYGIHEGTVRMPSKKKCRIIPRADMRYRMEDPDDPAACSFWMEETFKEGDDVCMFIEKERAAEGTVVSVLPSFTVHTVQLGNDSVAVRVDKIIKGLHPLPYPHMDATSLGEVEKGSNLRWPRTLLRKYKTGEDGVSWLEDGEVRVQCTQTAPSRLSVIAPTDYTIRQNWNFLEVHVLLKLPDGEKVVVADGLVTLTAPAASVNNKELGELNIGVVITQISGCVDLEILRNTSIASFSGSPMLVSWPLRRLIAKKIGRSLHSLQHNLSDEDDMSEVQLSSSDDMQEDVEDTPGTATEETPLQLGPPQKKRHYNSTIRKTPDPARRAKADARKKARLHTTDERIRQVQKVACCGEYCCTKIPLETIRQCRLDYFGLPHDDREEYIHTRLHMRHEDAIDLWKHIIDQTLICKMAFWTIYGFSKSKYYAMMAKAPLGIVRGYHGNKGTLKPRGSTVQAHAVLGQLLTELAEPMPHMQKTLEDGSSVIVYMLPSCYTKKSIMEEVNCKIDSIGGEKISKSLFYRHWKASCRNYKFHKRGAFAKCDTCVTLKLKLMEERRPDFRRPIEEERNKHMREQMSRRNVYYAKRALAKAQPEKYLCLIHDKMDQNKTNIPRLANNMKRLHSGGSCMPLPVSLTGMLTHGREPGAFCHLSVNGLWPGDPNFTVSSLARCLHDLEFVPDCGDHTGDLSRTTSNIPLFSSLLDQSAFIATMGREGAIDSTYFQQHGNGNMPSARNSVRSPTFKKLPPVLMLQMDNSAKDNKNLHVLAFCPELVIRGVFETVEVNFLMVGHTHEDVDALFSKVSAQTMHKDVLSLPALMAEIWESEIMHPVPILLEEVADYKSYVHGFLKPLEGHSKPLGFRFSMVNNVPVYRYQRKVDGPWIPEAGVSLWKKVDGRYTVPDGEPLALKLPSSHPRLGEISPFITNLTDFLCTTYRDTTSEGYMKYSPLISYWKKVQENITSIQALENETLQNGFWPQTNQGTWYKPTGLPQDATHNGRDDTVVVLDELERELQYENNLMLEAYVGDPTDRPKRAFIPLEDITEGKFVVLRPDDDFEKEVPRVVWLGRAIGAVVRETSDERHGQFLIEWWRPRHRKSTNATNQESYTNILVGQKDWEKDPGYFTPEWINTTAAIYSWKYRSKGDVPQSARLNPLAKAAIEAYFQMLDLVE</sequence>
<evidence type="ECO:0000259" key="2">
    <source>
        <dbReference type="Pfam" id="PF25273"/>
    </source>
</evidence>
<dbReference type="Proteomes" id="UP001633002">
    <property type="component" value="Unassembled WGS sequence"/>
</dbReference>
<evidence type="ECO:0000313" key="4">
    <source>
        <dbReference type="Proteomes" id="UP001633002"/>
    </source>
</evidence>
<accession>A0ABD3H882</accession>
<feature type="region of interest" description="Disordered" evidence="1">
    <location>
        <begin position="352"/>
        <end position="422"/>
    </location>
</feature>